<dbReference type="InterPro" id="IPR051531">
    <property type="entry name" value="N-acetyltransferase"/>
</dbReference>
<proteinExistence type="predicted"/>
<dbReference type="Pfam" id="PF13302">
    <property type="entry name" value="Acetyltransf_3"/>
    <property type="match status" value="1"/>
</dbReference>
<dbReference type="InterPro" id="IPR016181">
    <property type="entry name" value="Acyl_CoA_acyltransferase"/>
</dbReference>
<evidence type="ECO:0000313" key="2">
    <source>
        <dbReference type="EMBL" id="MDB8738430.1"/>
    </source>
</evidence>
<dbReference type="EMBL" id="CACRUU010000065">
    <property type="protein sequence ID" value="VYU06598.1"/>
    <property type="molecule type" value="Genomic_DNA"/>
</dbReference>
<gene>
    <name evidence="2" type="ORF">PNU63_06520</name>
    <name evidence="3" type="ORF">RGLFYP36_00498</name>
</gene>
<dbReference type="RefSeq" id="WP_144362761.1">
    <property type="nucleotide sequence ID" value="NZ_AP031446.1"/>
</dbReference>
<reference evidence="2" key="2">
    <citation type="submission" date="2023-01" db="EMBL/GenBank/DDBJ databases">
        <title>Human gut microbiome strain richness.</title>
        <authorList>
            <person name="Chen-Liaw A."/>
        </authorList>
    </citation>
    <scope>NUCLEOTIDE SEQUENCE</scope>
    <source>
        <strain evidence="2">1001217st1_A9_1001217B_191108</strain>
    </source>
</reference>
<dbReference type="PROSITE" id="PS51186">
    <property type="entry name" value="GNAT"/>
    <property type="match status" value="1"/>
</dbReference>
<dbReference type="AlphaFoldDB" id="A0A6N3BV97"/>
<sequence>MKKLIVDDKIVLIPMTSQLYHIERKNYIADPMMCETPYIYTPEIAQKDFERKANNCNRVWFAILLDDIVIGDVYLKNIDLQKGSGTLSIVLIQDCYKEKGYDTAVERTVLEYGFKELGLSAIYADVVLRNTRSQHVLEKIGFEYLHEDSFF</sequence>
<protein>
    <submittedName>
        <fullName evidence="2">GNAT family N-acetyltransferase</fullName>
    </submittedName>
</protein>
<accession>A0A6N3BV97</accession>
<dbReference type="SUPFAM" id="SSF55729">
    <property type="entry name" value="Acyl-CoA N-acyltransferases (Nat)"/>
    <property type="match status" value="1"/>
</dbReference>
<dbReference type="EMBL" id="JAQMLR010000005">
    <property type="protein sequence ID" value="MDB8738430.1"/>
    <property type="molecule type" value="Genomic_DNA"/>
</dbReference>
<feature type="domain" description="N-acetyltransferase" evidence="1">
    <location>
        <begin position="10"/>
        <end position="151"/>
    </location>
</feature>
<dbReference type="GO" id="GO:0016747">
    <property type="term" value="F:acyltransferase activity, transferring groups other than amino-acyl groups"/>
    <property type="evidence" value="ECO:0007669"/>
    <property type="project" value="InterPro"/>
</dbReference>
<evidence type="ECO:0000313" key="3">
    <source>
        <dbReference type="EMBL" id="VYU06598.1"/>
    </source>
</evidence>
<reference evidence="3" key="1">
    <citation type="submission" date="2019-11" db="EMBL/GenBank/DDBJ databases">
        <authorList>
            <person name="Feng L."/>
        </authorList>
    </citation>
    <scope>NUCLEOTIDE SEQUENCE</scope>
    <source>
        <strain evidence="3">RgnavusLFYP36</strain>
    </source>
</reference>
<dbReference type="PANTHER" id="PTHR43792">
    <property type="entry name" value="GNAT FAMILY, PUTATIVE (AFU_ORTHOLOGUE AFUA_3G00765)-RELATED-RELATED"/>
    <property type="match status" value="1"/>
</dbReference>
<evidence type="ECO:0000259" key="1">
    <source>
        <dbReference type="PROSITE" id="PS51186"/>
    </source>
</evidence>
<dbReference type="Gene3D" id="3.40.630.30">
    <property type="match status" value="1"/>
</dbReference>
<dbReference type="Proteomes" id="UP001211731">
    <property type="component" value="Unassembled WGS sequence"/>
</dbReference>
<dbReference type="InterPro" id="IPR000182">
    <property type="entry name" value="GNAT_dom"/>
</dbReference>
<name>A0A6N3BV97_MEDGN</name>
<organism evidence="3">
    <name type="scientific">Mediterraneibacter gnavus</name>
    <name type="common">Ruminococcus gnavus</name>
    <dbReference type="NCBI Taxonomy" id="33038"/>
    <lineage>
        <taxon>Bacteria</taxon>
        <taxon>Bacillati</taxon>
        <taxon>Bacillota</taxon>
        <taxon>Clostridia</taxon>
        <taxon>Lachnospirales</taxon>
        <taxon>Lachnospiraceae</taxon>
        <taxon>Mediterraneibacter</taxon>
    </lineage>
</organism>